<dbReference type="Proteomes" id="UP000612680">
    <property type="component" value="Chromosome"/>
</dbReference>
<evidence type="ECO:0000313" key="2">
    <source>
        <dbReference type="Proteomes" id="UP000612680"/>
    </source>
</evidence>
<evidence type="ECO:0000313" key="1">
    <source>
        <dbReference type="EMBL" id="QRR03321.1"/>
    </source>
</evidence>
<proteinExistence type="predicted"/>
<keyword evidence="2" id="KW-1185">Reference proteome</keyword>
<organism evidence="1 2">
    <name type="scientific">Dyadobacter sandarakinus</name>
    <dbReference type="NCBI Taxonomy" id="2747268"/>
    <lineage>
        <taxon>Bacteria</taxon>
        <taxon>Pseudomonadati</taxon>
        <taxon>Bacteroidota</taxon>
        <taxon>Cytophagia</taxon>
        <taxon>Cytophagales</taxon>
        <taxon>Spirosomataceae</taxon>
        <taxon>Dyadobacter</taxon>
    </lineage>
</organism>
<accession>A0ABX7IEJ5</accession>
<name>A0ABX7IEJ5_9BACT</name>
<sequence length="79" mass="8787">MTHTLTIEANNEADFALVKELASRLGLAIRESHPKRLTKEESLALLNKVAGSWEGPETGDEINAMIYNSRYSGNRDVEL</sequence>
<protein>
    <submittedName>
        <fullName evidence="1">Uncharacterized protein</fullName>
    </submittedName>
</protein>
<dbReference type="RefSeq" id="WP_204659151.1">
    <property type="nucleotide sequence ID" value="NZ_CP056775.1"/>
</dbReference>
<gene>
    <name evidence="1" type="ORF">HWI92_21575</name>
</gene>
<reference evidence="1 2" key="1">
    <citation type="submission" date="2020-06" db="EMBL/GenBank/DDBJ databases">
        <title>Dyadobacter sandarakinus sp. nov., isolated from the soil of the Arctic Yellow River Station.</title>
        <authorList>
            <person name="Zhang Y."/>
            <person name="Peng F."/>
        </authorList>
    </citation>
    <scope>NUCLEOTIDE SEQUENCE [LARGE SCALE GENOMIC DNA]</scope>
    <source>
        <strain evidence="1 2">Q3-56</strain>
    </source>
</reference>
<dbReference type="EMBL" id="CP056775">
    <property type="protein sequence ID" value="QRR03321.1"/>
    <property type="molecule type" value="Genomic_DNA"/>
</dbReference>